<dbReference type="PANTHER" id="PTHR42085">
    <property type="entry name" value="F-BOX DOMAIN-CONTAINING PROTEIN"/>
    <property type="match status" value="1"/>
</dbReference>
<dbReference type="OrthoDB" id="62952at2759"/>
<evidence type="ECO:0000313" key="1">
    <source>
        <dbReference type="EMBL" id="KAF1993942.1"/>
    </source>
</evidence>
<protein>
    <recommendedName>
        <fullName evidence="3">F-box domain-containing protein</fullName>
    </recommendedName>
</protein>
<organism evidence="1 2">
    <name type="scientific">Amniculicola lignicola CBS 123094</name>
    <dbReference type="NCBI Taxonomy" id="1392246"/>
    <lineage>
        <taxon>Eukaryota</taxon>
        <taxon>Fungi</taxon>
        <taxon>Dikarya</taxon>
        <taxon>Ascomycota</taxon>
        <taxon>Pezizomycotina</taxon>
        <taxon>Dothideomycetes</taxon>
        <taxon>Pleosporomycetidae</taxon>
        <taxon>Pleosporales</taxon>
        <taxon>Amniculicolaceae</taxon>
        <taxon>Amniculicola</taxon>
    </lineage>
</organism>
<proteinExistence type="predicted"/>
<dbReference type="EMBL" id="ML977678">
    <property type="protein sequence ID" value="KAF1993942.1"/>
    <property type="molecule type" value="Genomic_DNA"/>
</dbReference>
<accession>A0A6A5VVZ5</accession>
<dbReference type="PANTHER" id="PTHR42085:SF1">
    <property type="entry name" value="F-BOX DOMAIN-CONTAINING PROTEIN"/>
    <property type="match status" value="1"/>
</dbReference>
<reference evidence="1" key="1">
    <citation type="journal article" date="2020" name="Stud. Mycol.">
        <title>101 Dothideomycetes genomes: a test case for predicting lifestyles and emergence of pathogens.</title>
        <authorList>
            <person name="Haridas S."/>
            <person name="Albert R."/>
            <person name="Binder M."/>
            <person name="Bloem J."/>
            <person name="Labutti K."/>
            <person name="Salamov A."/>
            <person name="Andreopoulos B."/>
            <person name="Baker S."/>
            <person name="Barry K."/>
            <person name="Bills G."/>
            <person name="Bluhm B."/>
            <person name="Cannon C."/>
            <person name="Castanera R."/>
            <person name="Culley D."/>
            <person name="Daum C."/>
            <person name="Ezra D."/>
            <person name="Gonzalez J."/>
            <person name="Henrissat B."/>
            <person name="Kuo A."/>
            <person name="Liang C."/>
            <person name="Lipzen A."/>
            <person name="Lutzoni F."/>
            <person name="Magnuson J."/>
            <person name="Mondo S."/>
            <person name="Nolan M."/>
            <person name="Ohm R."/>
            <person name="Pangilinan J."/>
            <person name="Park H.-J."/>
            <person name="Ramirez L."/>
            <person name="Alfaro M."/>
            <person name="Sun H."/>
            <person name="Tritt A."/>
            <person name="Yoshinaga Y."/>
            <person name="Zwiers L.-H."/>
            <person name="Turgeon B."/>
            <person name="Goodwin S."/>
            <person name="Spatafora J."/>
            <person name="Crous P."/>
            <person name="Grigoriev I."/>
        </authorList>
    </citation>
    <scope>NUCLEOTIDE SEQUENCE</scope>
    <source>
        <strain evidence="1">CBS 123094</strain>
    </source>
</reference>
<gene>
    <name evidence="1" type="ORF">P154DRAFT_587466</name>
</gene>
<evidence type="ECO:0008006" key="3">
    <source>
        <dbReference type="Google" id="ProtNLM"/>
    </source>
</evidence>
<evidence type="ECO:0000313" key="2">
    <source>
        <dbReference type="Proteomes" id="UP000799779"/>
    </source>
</evidence>
<sequence>MNRPPGIEMAQVASVPADPSAASFLRFPAEIRNDIYRLLYDFSSPIFIYPSGNPWKNVRKKTPIPGISLLSSCRQIHHESASILYSENTFTLKFGSGYRSDYIAPYSSAIAGWFQNIGTQLSRVRNVELEGKSWEEFSQFAPILKILWDTGCTPDISFPTVPIIDDDVPQGIVTYVFSALLHDVLLQKKLRGCLDHVLIMTPFMEIGPGEYRRNPIHLDVNFLYNQKDRRRPPGASCYSICKFTFEYATKTFYGKPGANIHNLNSETWGLIIKYVLFPNGDHALDREAFANMSLACKRSQWICERVSCHEDGTDLGVHLFKRR</sequence>
<dbReference type="InterPro" id="IPR038883">
    <property type="entry name" value="AN11006-like"/>
</dbReference>
<dbReference type="Proteomes" id="UP000799779">
    <property type="component" value="Unassembled WGS sequence"/>
</dbReference>
<name>A0A6A5VVZ5_9PLEO</name>
<keyword evidence="2" id="KW-1185">Reference proteome</keyword>
<dbReference type="AlphaFoldDB" id="A0A6A5VVZ5"/>